<dbReference type="GO" id="GO:0047756">
    <property type="term" value="F:chondroitin 4-sulfotransferase activity"/>
    <property type="evidence" value="ECO:0007669"/>
    <property type="project" value="InterPro"/>
</dbReference>
<dbReference type="EMBL" id="CATQJL010000112">
    <property type="protein sequence ID" value="CAJ0596047.1"/>
    <property type="molecule type" value="Genomic_DNA"/>
</dbReference>
<name>A0AA36M3R6_CYLNA</name>
<proteinExistence type="predicted"/>
<evidence type="ECO:0008006" key="3">
    <source>
        <dbReference type="Google" id="ProtNLM"/>
    </source>
</evidence>
<gene>
    <name evidence="1" type="ORF">CYNAS_LOCUS8030</name>
</gene>
<dbReference type="GO" id="GO:1902884">
    <property type="term" value="P:positive regulation of response to oxidative stress"/>
    <property type="evidence" value="ECO:0007669"/>
    <property type="project" value="InterPro"/>
</dbReference>
<accession>A0AA36M3R6</accession>
<evidence type="ECO:0000313" key="1">
    <source>
        <dbReference type="EMBL" id="CAJ0596047.1"/>
    </source>
</evidence>
<evidence type="ECO:0000313" key="2">
    <source>
        <dbReference type="Proteomes" id="UP001176961"/>
    </source>
</evidence>
<reference evidence="1" key="1">
    <citation type="submission" date="2023-07" db="EMBL/GenBank/DDBJ databases">
        <authorList>
            <consortium name="CYATHOMIX"/>
        </authorList>
    </citation>
    <scope>NUCLEOTIDE SEQUENCE</scope>
    <source>
        <strain evidence="1">N/A</strain>
    </source>
</reference>
<dbReference type="InterPro" id="IPR007669">
    <property type="entry name" value="Chst-1-like"/>
</dbReference>
<dbReference type="GO" id="GO:0050650">
    <property type="term" value="P:chondroitin sulfate proteoglycan biosynthetic process"/>
    <property type="evidence" value="ECO:0007669"/>
    <property type="project" value="InterPro"/>
</dbReference>
<comment type="caution">
    <text evidence="1">The sequence shown here is derived from an EMBL/GenBank/DDBJ whole genome shotgun (WGS) entry which is preliminary data.</text>
</comment>
<dbReference type="PANTHER" id="PTHR22900:SF13">
    <property type="entry name" value="CARBOHYDRATE SULFOTRANSFERASE-RELATED"/>
    <property type="match status" value="1"/>
</dbReference>
<dbReference type="PANTHER" id="PTHR22900">
    <property type="entry name" value="PROTEIN CBG14245-RELATED"/>
    <property type="match status" value="1"/>
</dbReference>
<organism evidence="1 2">
    <name type="scientific">Cylicocyclus nassatus</name>
    <name type="common">Nematode worm</name>
    <dbReference type="NCBI Taxonomy" id="53992"/>
    <lineage>
        <taxon>Eukaryota</taxon>
        <taxon>Metazoa</taxon>
        <taxon>Ecdysozoa</taxon>
        <taxon>Nematoda</taxon>
        <taxon>Chromadorea</taxon>
        <taxon>Rhabditida</taxon>
        <taxon>Rhabditina</taxon>
        <taxon>Rhabditomorpha</taxon>
        <taxon>Strongyloidea</taxon>
        <taxon>Strongylidae</taxon>
        <taxon>Cylicocyclus</taxon>
    </lineage>
</organism>
<keyword evidence="2" id="KW-1185">Reference proteome</keyword>
<sequence>MLSAILCYLYDEERFMRNRRNLTGETYHIRFCKDLNEYDTLQSVRKTFDADYNSWTMIAVVRDPLERFVSGFADKCLREKVWKKFPDRCNRCKTNLTCFMERQYVRMMRWKSVYKVRASPDFDDDHFFPQNWRCEFPSHFHDYHKLHLDTSQPFMFIDKLLSILRNNNVSNTAVEYIRSSLTSGRTVHSTVDTVERKQTKELLLSNNYLRTLLIRMYFYDFVLFGYRVPREFSS</sequence>
<dbReference type="AlphaFoldDB" id="A0AA36M3R6"/>
<dbReference type="Pfam" id="PF03567">
    <property type="entry name" value="Sulfotransfer_2"/>
    <property type="match status" value="1"/>
</dbReference>
<dbReference type="Proteomes" id="UP001176961">
    <property type="component" value="Unassembled WGS sequence"/>
</dbReference>
<dbReference type="GO" id="GO:0016020">
    <property type="term" value="C:membrane"/>
    <property type="evidence" value="ECO:0007669"/>
    <property type="project" value="InterPro"/>
</dbReference>
<protein>
    <recommendedName>
        <fullName evidence="3">Carbohydrate sulfotransferase</fullName>
    </recommendedName>
</protein>
<dbReference type="InterPro" id="IPR005331">
    <property type="entry name" value="Sulfotransferase"/>
</dbReference>